<keyword evidence="2" id="KW-1185">Reference proteome</keyword>
<name>A0ACC8XJQ7_9FIRM</name>
<evidence type="ECO:0000313" key="2">
    <source>
        <dbReference type="Proteomes" id="UP000188637"/>
    </source>
</evidence>
<accession>A0ACC8XJQ7</accession>
<dbReference type="EMBL" id="LJHD01000001">
    <property type="protein sequence ID" value="ONI46595.1"/>
    <property type="molecule type" value="Genomic_DNA"/>
</dbReference>
<comment type="caution">
    <text evidence="1">The sequence shown here is derived from an EMBL/GenBank/DDBJ whole genome shotgun (WGS) entry which is preliminary data.</text>
</comment>
<reference evidence="1" key="1">
    <citation type="submission" date="2016-08" db="EMBL/GenBank/DDBJ databases">
        <authorList>
            <person name="Ngugi D.K."/>
            <person name="Miyake S."/>
            <person name="Stingl U."/>
        </authorList>
    </citation>
    <scope>NUCLEOTIDE SEQUENCE</scope>
    <source>
        <strain evidence="1">SCG-D08WGA-EpuloA1</strain>
    </source>
</reference>
<sequence>MKYLSLILMIPGIFLLTALIFVGVVLGSFFIKKHTFKMTSETWDLYFKNLSDKDVLVRFWALILIALSMACFFGYFIFIAMNFMYPLALTIVTFLLGVLRILFSFKKHGSEFLKKVHKIREE</sequence>
<proteinExistence type="predicted"/>
<protein>
    <submittedName>
        <fullName evidence="1">Uncharacterized protein</fullName>
    </submittedName>
</protein>
<dbReference type="Proteomes" id="UP000188637">
    <property type="component" value="Unassembled WGS sequence"/>
</dbReference>
<evidence type="ECO:0000313" key="1">
    <source>
        <dbReference type="EMBL" id="ONI46595.1"/>
    </source>
</evidence>
<organism evidence="1 2">
    <name type="scientific">Candidatus Epulonipiscium fishelsonii</name>
    <dbReference type="NCBI Taxonomy" id="77094"/>
    <lineage>
        <taxon>Bacteria</taxon>
        <taxon>Bacillati</taxon>
        <taxon>Bacillota</taxon>
        <taxon>Clostridia</taxon>
        <taxon>Lachnospirales</taxon>
        <taxon>Lachnospiraceae</taxon>
        <taxon>Candidatus Epulonipiscium</taxon>
    </lineage>
</organism>
<gene>
    <name evidence="1" type="ORF">AN640_00030</name>
</gene>